<keyword evidence="2" id="KW-1185">Reference proteome</keyword>
<dbReference type="InterPro" id="IPR032675">
    <property type="entry name" value="LRR_dom_sf"/>
</dbReference>
<dbReference type="EMBL" id="JARKIF010000017">
    <property type="protein sequence ID" value="KAJ7620186.1"/>
    <property type="molecule type" value="Genomic_DNA"/>
</dbReference>
<organism evidence="1 2">
    <name type="scientific">Roridomyces roridus</name>
    <dbReference type="NCBI Taxonomy" id="1738132"/>
    <lineage>
        <taxon>Eukaryota</taxon>
        <taxon>Fungi</taxon>
        <taxon>Dikarya</taxon>
        <taxon>Basidiomycota</taxon>
        <taxon>Agaricomycotina</taxon>
        <taxon>Agaricomycetes</taxon>
        <taxon>Agaricomycetidae</taxon>
        <taxon>Agaricales</taxon>
        <taxon>Marasmiineae</taxon>
        <taxon>Mycenaceae</taxon>
        <taxon>Roridomyces</taxon>
    </lineage>
</organism>
<dbReference type="AlphaFoldDB" id="A0AAD7BGE2"/>
<dbReference type="SUPFAM" id="SSF52047">
    <property type="entry name" value="RNI-like"/>
    <property type="match status" value="1"/>
</dbReference>
<accession>A0AAD7BGE2</accession>
<evidence type="ECO:0000313" key="2">
    <source>
        <dbReference type="Proteomes" id="UP001221142"/>
    </source>
</evidence>
<dbReference type="Gene3D" id="3.80.10.10">
    <property type="entry name" value="Ribonuclease Inhibitor"/>
    <property type="match status" value="1"/>
</dbReference>
<comment type="caution">
    <text evidence="1">The sequence shown here is derived from an EMBL/GenBank/DDBJ whole genome shotgun (WGS) entry which is preliminary data.</text>
</comment>
<reference evidence="1" key="1">
    <citation type="submission" date="2023-03" db="EMBL/GenBank/DDBJ databases">
        <title>Massive genome expansion in bonnet fungi (Mycena s.s.) driven by repeated elements and novel gene families across ecological guilds.</title>
        <authorList>
            <consortium name="Lawrence Berkeley National Laboratory"/>
            <person name="Harder C.B."/>
            <person name="Miyauchi S."/>
            <person name="Viragh M."/>
            <person name="Kuo A."/>
            <person name="Thoen E."/>
            <person name="Andreopoulos B."/>
            <person name="Lu D."/>
            <person name="Skrede I."/>
            <person name="Drula E."/>
            <person name="Henrissat B."/>
            <person name="Morin E."/>
            <person name="Kohler A."/>
            <person name="Barry K."/>
            <person name="LaButti K."/>
            <person name="Morin E."/>
            <person name="Salamov A."/>
            <person name="Lipzen A."/>
            <person name="Mereny Z."/>
            <person name="Hegedus B."/>
            <person name="Baldrian P."/>
            <person name="Stursova M."/>
            <person name="Weitz H."/>
            <person name="Taylor A."/>
            <person name="Grigoriev I.V."/>
            <person name="Nagy L.G."/>
            <person name="Martin F."/>
            <person name="Kauserud H."/>
        </authorList>
    </citation>
    <scope>NUCLEOTIDE SEQUENCE</scope>
    <source>
        <strain evidence="1">9284</strain>
    </source>
</reference>
<sequence>MLLASRVKDWLKPLLYRTLVVPYEPIDGYPDLRYNMDSFLSSIRADPEFFCDSIPIDMSTFEPSTLKRLSLYHIPVLSPPSVLSQLTHLDLASATNVAGESEVLTFCSALPLLPRLTHLCLSGKHLEPFFLQILHDCPSLVVLLYISRPPDGYLGLCPDLASLVNDPRFVVCHQDSIGLWSSVVDWQNGVHFGQDFWFYAQVFILKRCSGVYHLWRYVMQAEDWYNEEPAWGLVPVFFNLGLS</sequence>
<evidence type="ECO:0000313" key="1">
    <source>
        <dbReference type="EMBL" id="KAJ7620186.1"/>
    </source>
</evidence>
<protein>
    <submittedName>
        <fullName evidence="1">Uncharacterized protein</fullName>
    </submittedName>
</protein>
<dbReference type="Proteomes" id="UP001221142">
    <property type="component" value="Unassembled WGS sequence"/>
</dbReference>
<proteinExistence type="predicted"/>
<gene>
    <name evidence="1" type="ORF">FB45DRAFT_1062550</name>
</gene>
<name>A0AAD7BGE2_9AGAR</name>